<dbReference type="Proteomes" id="UP000294564">
    <property type="component" value="Unassembled WGS sequence"/>
</dbReference>
<feature type="domain" description="DJ-1/PfpI" evidence="1">
    <location>
        <begin position="19"/>
        <end position="189"/>
    </location>
</feature>
<dbReference type="EMBL" id="SLXM01000005">
    <property type="protein sequence ID" value="TCP24588.1"/>
    <property type="molecule type" value="Genomic_DNA"/>
</dbReference>
<dbReference type="Gene3D" id="3.40.50.880">
    <property type="match status" value="1"/>
</dbReference>
<accession>A0A4R2NT15</accession>
<dbReference type="PANTHER" id="PTHR43130:SF14">
    <property type="entry name" value="DJ-1_PFPI DOMAIN-CONTAINING PROTEIN"/>
    <property type="match status" value="1"/>
</dbReference>
<name>A0A4R2NT15_9FLAO</name>
<evidence type="ECO:0000313" key="2">
    <source>
        <dbReference type="EMBL" id="TCP24588.1"/>
    </source>
</evidence>
<gene>
    <name evidence="2" type="ORF">EV195_10519</name>
</gene>
<dbReference type="PANTHER" id="PTHR43130">
    <property type="entry name" value="ARAC-FAMILY TRANSCRIPTIONAL REGULATOR"/>
    <property type="match status" value="1"/>
</dbReference>
<dbReference type="SUPFAM" id="SSF52317">
    <property type="entry name" value="Class I glutamine amidotransferase-like"/>
    <property type="match status" value="1"/>
</dbReference>
<proteinExistence type="predicted"/>
<keyword evidence="3" id="KW-1185">Reference proteome</keyword>
<protein>
    <submittedName>
        <fullName evidence="2">DJ-1/PfpI family protein</fullName>
    </submittedName>
</protein>
<evidence type="ECO:0000259" key="1">
    <source>
        <dbReference type="Pfam" id="PF01965"/>
    </source>
</evidence>
<reference evidence="2 3" key="1">
    <citation type="submission" date="2019-03" db="EMBL/GenBank/DDBJ databases">
        <title>Genomic Encyclopedia of Type Strains, Phase IV (KMG-IV): sequencing the most valuable type-strain genomes for metagenomic binning, comparative biology and taxonomic classification.</title>
        <authorList>
            <person name="Goeker M."/>
        </authorList>
    </citation>
    <scope>NUCLEOTIDE SEQUENCE [LARGE SCALE GENOMIC DNA]</scope>
    <source>
        <strain evidence="2 3">DSM 14836</strain>
    </source>
</reference>
<comment type="caution">
    <text evidence="2">The sequence shown here is derived from an EMBL/GenBank/DDBJ whole genome shotgun (WGS) entry which is preliminary data.</text>
</comment>
<dbReference type="InterPro" id="IPR029062">
    <property type="entry name" value="Class_I_gatase-like"/>
</dbReference>
<dbReference type="Pfam" id="PF01965">
    <property type="entry name" value="DJ-1_PfpI"/>
    <property type="match status" value="1"/>
</dbReference>
<organism evidence="2 3">
    <name type="scientific">Tenacibaculum skagerrakense</name>
    <dbReference type="NCBI Taxonomy" id="186571"/>
    <lineage>
        <taxon>Bacteria</taxon>
        <taxon>Pseudomonadati</taxon>
        <taxon>Bacteroidota</taxon>
        <taxon>Flavobacteriia</taxon>
        <taxon>Flavobacteriales</taxon>
        <taxon>Flavobacteriaceae</taxon>
        <taxon>Tenacibaculum</taxon>
    </lineage>
</organism>
<dbReference type="GO" id="GO:0006355">
    <property type="term" value="P:regulation of DNA-templated transcription"/>
    <property type="evidence" value="ECO:0007669"/>
    <property type="project" value="TreeGrafter"/>
</dbReference>
<dbReference type="CDD" id="cd03139">
    <property type="entry name" value="GATase1_PfpI_2"/>
    <property type="match status" value="1"/>
</dbReference>
<dbReference type="InterPro" id="IPR002818">
    <property type="entry name" value="DJ-1/PfpI"/>
</dbReference>
<evidence type="ECO:0000313" key="3">
    <source>
        <dbReference type="Proteomes" id="UP000294564"/>
    </source>
</evidence>
<dbReference type="InterPro" id="IPR052158">
    <property type="entry name" value="INH-QAR"/>
</dbReference>
<dbReference type="AlphaFoldDB" id="A0A4R2NT15"/>
<sequence>MIFGIKKLLKNDIYKMKKNVGIFIFDDAEVLDFAGPFEVFSVTSELNNFELFNVFTVAKTKTAIRAVNGLSVNPTYNFTDCPKVDILILAGGNGTNQAVKDPVVINWIAEKHQETEITMSICSGSRFLAKIGALDANPYCTHHLVYSDMKKLVPSGIPIKEKRFTQSNEKTYTSGGISAGIDLSFHVINKLHGKEIIQKTATYMEYPIHKEVYDL</sequence>